<dbReference type="Pfam" id="PF00072">
    <property type="entry name" value="Response_reg"/>
    <property type="match status" value="2"/>
</dbReference>
<evidence type="ECO:0000313" key="12">
    <source>
        <dbReference type="Proteomes" id="UP000267464"/>
    </source>
</evidence>
<comment type="subcellular location">
    <subcellularLocation>
        <location evidence="2">Cell inner membrane</location>
        <topology evidence="2">Multi-pass membrane protein</topology>
    </subcellularLocation>
</comment>
<dbReference type="Gene3D" id="3.30.450.40">
    <property type="match status" value="1"/>
</dbReference>
<dbReference type="Gene3D" id="1.10.287.130">
    <property type="match status" value="1"/>
</dbReference>
<dbReference type="Pfam" id="PF13185">
    <property type="entry name" value="GAF_2"/>
    <property type="match status" value="1"/>
</dbReference>
<feature type="coiled-coil region" evidence="8">
    <location>
        <begin position="347"/>
        <end position="374"/>
    </location>
</feature>
<sequence>MKRDGPAPAPFAVTGADDLDVWDEKSNILVVDDLPEKLLVFGTVLEDLGQNLVFVNSGSDALREVLNREFAVILLDVNMPDIDGFETAALIRKYKRSAHTPIIFITAYADEIQTAKGYSLGAVDYILSPVVPDVLRSKVKVFVDLHQMQRRVRRQADERVALVAAETARLQAEENDRRSKFLSHASRVLSGSLDVTIGTQLLLELVVPGLASFALLQLMEDGSPLSQVTVGAPGADQLVAVVKTPHGRLPAAMQEALEEAALQKQRVVLSQNHLRRMSSESFGLSGPMLLRSAVAVPLLIGERVLGVLVVGTQQPDSVKAVRDWAALEELASRAAIAFENAHLYRSLQAEIIERRTAEAELQEANQRKDEFLAMLSHELRNPLAPIRNALEVIRRIAPPDPKFTWAGDVMDRQVRHLTRLVEELLDVARISQGKIQLNRESVDLAAVIAQSVETAQPFIDARGHTLTVKLPETPVRLQGDFARLAQVVSNLLHNAAKYSEDGGRIQVELAAQDGEAQIVVRDNGIGIEPALLPRMFDLFAQGTRSLDRMQGGLGVGLTLARRLVELHGGRVEAKSDGPKQGAEFLVTIPCVSVVGHEPQPADAFRTSRPAMGRRILIVDDNQDAAESVAQYLQLEGHEVKTVGDGMQALTCAPVFAPQIVVLDIGLPVLDGYEVAKRMRMLPATKDALLVALTGYGQKEDQQRARDAGFDKHFVKPTDPRLLVELISQWPARPPVAAQDETATAESNGR</sequence>
<comment type="caution">
    <text evidence="11">The sequence shown here is derived from an EMBL/GenBank/DDBJ whole genome shotgun (WGS) entry which is preliminary data.</text>
</comment>
<keyword evidence="8" id="KW-0175">Coiled coil</keyword>
<name>A0A3N7HJD4_9BURK</name>
<dbReference type="InterPro" id="IPR029016">
    <property type="entry name" value="GAF-like_dom_sf"/>
</dbReference>
<keyword evidence="4 7" id="KW-0597">Phosphoprotein</keyword>
<dbReference type="PRINTS" id="PR00344">
    <property type="entry name" value="BCTRLSENSOR"/>
</dbReference>
<accession>A0A3N7HJD4</accession>
<dbReference type="InterPro" id="IPR003661">
    <property type="entry name" value="HisK_dim/P_dom"/>
</dbReference>
<dbReference type="OrthoDB" id="9810730at2"/>
<dbReference type="Gene3D" id="3.40.50.2300">
    <property type="match status" value="2"/>
</dbReference>
<evidence type="ECO:0000256" key="1">
    <source>
        <dbReference type="ARBA" id="ARBA00000085"/>
    </source>
</evidence>
<dbReference type="CDD" id="cd17580">
    <property type="entry name" value="REC_2_DhkD-like"/>
    <property type="match status" value="1"/>
</dbReference>
<dbReference type="PANTHER" id="PTHR43547">
    <property type="entry name" value="TWO-COMPONENT HISTIDINE KINASE"/>
    <property type="match status" value="1"/>
</dbReference>
<dbReference type="InterPro" id="IPR011006">
    <property type="entry name" value="CheY-like_superfamily"/>
</dbReference>
<dbReference type="GO" id="GO:0000155">
    <property type="term" value="F:phosphorelay sensor kinase activity"/>
    <property type="evidence" value="ECO:0007669"/>
    <property type="project" value="InterPro"/>
</dbReference>
<dbReference type="InterPro" id="IPR004358">
    <property type="entry name" value="Sig_transdc_His_kin-like_C"/>
</dbReference>
<dbReference type="InterPro" id="IPR036890">
    <property type="entry name" value="HATPase_C_sf"/>
</dbReference>
<evidence type="ECO:0000256" key="2">
    <source>
        <dbReference type="ARBA" id="ARBA00004429"/>
    </source>
</evidence>
<dbReference type="SMART" id="SM00448">
    <property type="entry name" value="REC"/>
    <property type="match status" value="2"/>
</dbReference>
<dbReference type="Proteomes" id="UP000267464">
    <property type="component" value="Unassembled WGS sequence"/>
</dbReference>
<feature type="domain" description="Response regulatory" evidence="10">
    <location>
        <begin position="614"/>
        <end position="730"/>
    </location>
</feature>
<keyword evidence="5" id="KW-0808">Transferase</keyword>
<dbReference type="SUPFAM" id="SSF52172">
    <property type="entry name" value="CheY-like"/>
    <property type="match status" value="2"/>
</dbReference>
<proteinExistence type="predicted"/>
<dbReference type="InterPro" id="IPR005467">
    <property type="entry name" value="His_kinase_dom"/>
</dbReference>
<keyword evidence="6" id="KW-0418">Kinase</keyword>
<evidence type="ECO:0000256" key="5">
    <source>
        <dbReference type="ARBA" id="ARBA00022679"/>
    </source>
</evidence>
<dbReference type="FunFam" id="3.30.565.10:FF:000006">
    <property type="entry name" value="Sensor histidine kinase WalK"/>
    <property type="match status" value="1"/>
</dbReference>
<dbReference type="CDD" id="cd00082">
    <property type="entry name" value="HisKA"/>
    <property type="match status" value="1"/>
</dbReference>
<feature type="modified residue" description="4-aspartylphosphate" evidence="7">
    <location>
        <position position="663"/>
    </location>
</feature>
<dbReference type="InterPro" id="IPR003018">
    <property type="entry name" value="GAF"/>
</dbReference>
<protein>
    <recommendedName>
        <fullName evidence="3">histidine kinase</fullName>
        <ecNumber evidence="3">2.7.13.3</ecNumber>
    </recommendedName>
</protein>
<dbReference type="SUPFAM" id="SSF55781">
    <property type="entry name" value="GAF domain-like"/>
    <property type="match status" value="1"/>
</dbReference>
<dbReference type="Pfam" id="PF02518">
    <property type="entry name" value="HATPase_c"/>
    <property type="match status" value="1"/>
</dbReference>
<dbReference type="EC" id="2.7.13.3" evidence="3"/>
<feature type="domain" description="Response regulatory" evidence="10">
    <location>
        <begin position="27"/>
        <end position="143"/>
    </location>
</feature>
<dbReference type="InterPro" id="IPR003594">
    <property type="entry name" value="HATPase_dom"/>
</dbReference>
<dbReference type="PROSITE" id="PS50109">
    <property type="entry name" value="HIS_KIN"/>
    <property type="match status" value="1"/>
</dbReference>
<evidence type="ECO:0000256" key="3">
    <source>
        <dbReference type="ARBA" id="ARBA00012438"/>
    </source>
</evidence>
<dbReference type="SMART" id="SM00387">
    <property type="entry name" value="HATPase_c"/>
    <property type="match status" value="1"/>
</dbReference>
<dbReference type="Pfam" id="PF00512">
    <property type="entry name" value="HisKA"/>
    <property type="match status" value="1"/>
</dbReference>
<dbReference type="InterPro" id="IPR001789">
    <property type="entry name" value="Sig_transdc_resp-reg_receiver"/>
</dbReference>
<reference evidence="11 12" key="1">
    <citation type="submission" date="2018-08" db="EMBL/GenBank/DDBJ databases">
        <authorList>
            <person name="Khan S.A."/>
            <person name="Jeon C.O."/>
            <person name="Chun B.H."/>
            <person name="Jeong S.E."/>
        </authorList>
    </citation>
    <scope>NUCLEOTIDE SEQUENCE [LARGE SCALE GENOMIC DNA]</scope>
    <source>
        <strain evidence="11 12">S-16</strain>
    </source>
</reference>
<reference evidence="11 12" key="2">
    <citation type="submission" date="2018-12" db="EMBL/GenBank/DDBJ databases">
        <title>Rhizobacter gummiphilus sp. nov., a rubber-degrading bacterium isolated from the soil of a botanical garden in Japan.</title>
        <authorList>
            <person name="Shunsuke S.S."/>
        </authorList>
    </citation>
    <scope>NUCLEOTIDE SEQUENCE [LARGE SCALE GENOMIC DNA]</scope>
    <source>
        <strain evidence="11 12">S-16</strain>
    </source>
</reference>
<organism evidence="11 12">
    <name type="scientific">Piscinibacter terrae</name>
    <dbReference type="NCBI Taxonomy" id="2496871"/>
    <lineage>
        <taxon>Bacteria</taxon>
        <taxon>Pseudomonadati</taxon>
        <taxon>Pseudomonadota</taxon>
        <taxon>Betaproteobacteria</taxon>
        <taxon>Burkholderiales</taxon>
        <taxon>Sphaerotilaceae</taxon>
        <taxon>Piscinibacter</taxon>
    </lineage>
</organism>
<dbReference type="RefSeq" id="WP_124543011.1">
    <property type="nucleotide sequence ID" value="NZ_QUSW01000008.1"/>
</dbReference>
<dbReference type="EMBL" id="QUSW01000008">
    <property type="protein sequence ID" value="RQP22164.1"/>
    <property type="molecule type" value="Genomic_DNA"/>
</dbReference>
<gene>
    <name evidence="11" type="ORF">DZC73_24505</name>
</gene>
<dbReference type="PROSITE" id="PS50110">
    <property type="entry name" value="RESPONSE_REGULATORY"/>
    <property type="match status" value="2"/>
</dbReference>
<dbReference type="GO" id="GO:0005886">
    <property type="term" value="C:plasma membrane"/>
    <property type="evidence" value="ECO:0007669"/>
    <property type="project" value="UniProtKB-SubCell"/>
</dbReference>
<evidence type="ECO:0000313" key="11">
    <source>
        <dbReference type="EMBL" id="RQP22164.1"/>
    </source>
</evidence>
<evidence type="ECO:0000256" key="4">
    <source>
        <dbReference type="ARBA" id="ARBA00022553"/>
    </source>
</evidence>
<dbReference type="PANTHER" id="PTHR43547:SF2">
    <property type="entry name" value="HYBRID SIGNAL TRANSDUCTION HISTIDINE KINASE C"/>
    <property type="match status" value="1"/>
</dbReference>
<dbReference type="CDD" id="cd00075">
    <property type="entry name" value="HATPase"/>
    <property type="match status" value="1"/>
</dbReference>
<feature type="modified residue" description="4-aspartylphosphate" evidence="7">
    <location>
        <position position="76"/>
    </location>
</feature>
<feature type="domain" description="Histidine kinase" evidence="9">
    <location>
        <begin position="374"/>
        <end position="592"/>
    </location>
</feature>
<dbReference type="InterPro" id="IPR036097">
    <property type="entry name" value="HisK_dim/P_sf"/>
</dbReference>
<comment type="catalytic activity">
    <reaction evidence="1">
        <text>ATP + protein L-histidine = ADP + protein N-phospho-L-histidine.</text>
        <dbReference type="EC" id="2.7.13.3"/>
    </reaction>
</comment>
<evidence type="ECO:0000259" key="10">
    <source>
        <dbReference type="PROSITE" id="PS50110"/>
    </source>
</evidence>
<keyword evidence="12" id="KW-1185">Reference proteome</keyword>
<dbReference type="SMART" id="SM00388">
    <property type="entry name" value="HisKA"/>
    <property type="match status" value="1"/>
</dbReference>
<evidence type="ECO:0000256" key="8">
    <source>
        <dbReference type="SAM" id="Coils"/>
    </source>
</evidence>
<evidence type="ECO:0000259" key="9">
    <source>
        <dbReference type="PROSITE" id="PS50109"/>
    </source>
</evidence>
<dbReference type="SUPFAM" id="SSF47384">
    <property type="entry name" value="Homodimeric domain of signal transducing histidine kinase"/>
    <property type="match status" value="1"/>
</dbReference>
<evidence type="ECO:0000256" key="6">
    <source>
        <dbReference type="ARBA" id="ARBA00022777"/>
    </source>
</evidence>
<dbReference type="AlphaFoldDB" id="A0A3N7HJD4"/>
<dbReference type="SUPFAM" id="SSF55874">
    <property type="entry name" value="ATPase domain of HSP90 chaperone/DNA topoisomerase II/histidine kinase"/>
    <property type="match status" value="1"/>
</dbReference>
<evidence type="ECO:0000256" key="7">
    <source>
        <dbReference type="PROSITE-ProRule" id="PRU00169"/>
    </source>
</evidence>
<dbReference type="Gene3D" id="3.30.565.10">
    <property type="entry name" value="Histidine kinase-like ATPase, C-terminal domain"/>
    <property type="match status" value="1"/>
</dbReference>